<keyword evidence="3" id="KW-1185">Reference proteome</keyword>
<evidence type="ECO:0000256" key="1">
    <source>
        <dbReference type="SAM" id="SignalP"/>
    </source>
</evidence>
<dbReference type="EMBL" id="EAAA01000789">
    <property type="status" value="NOT_ANNOTATED_CDS"/>
    <property type="molecule type" value="Genomic_DNA"/>
</dbReference>
<evidence type="ECO:0000313" key="2">
    <source>
        <dbReference type="Ensembl" id="ENSCINP00000034359.1"/>
    </source>
</evidence>
<reference evidence="2" key="4">
    <citation type="submission" date="2025-09" db="UniProtKB">
        <authorList>
            <consortium name="Ensembl"/>
        </authorList>
    </citation>
    <scope>IDENTIFICATION</scope>
</reference>
<protein>
    <submittedName>
        <fullName evidence="2">Uncharacterized LOC100184265</fullName>
    </submittedName>
</protein>
<dbReference type="InParanoid" id="H2XXH5"/>
<dbReference type="Ensembl" id="ENSCINT00000035979.1">
    <property type="protein sequence ID" value="ENSCINP00000034359.1"/>
    <property type="gene ID" value="ENSCING00000023033.1"/>
</dbReference>
<reference evidence="2" key="2">
    <citation type="journal article" date="2008" name="Genome Biol.">
        <title>Improved genome assembly and evidence-based global gene model set for the chordate Ciona intestinalis: new insight into intron and operon populations.</title>
        <authorList>
            <person name="Satou Y."/>
            <person name="Mineta K."/>
            <person name="Ogasawara M."/>
            <person name="Sasakura Y."/>
            <person name="Shoguchi E."/>
            <person name="Ueno K."/>
            <person name="Yamada L."/>
            <person name="Matsumoto J."/>
            <person name="Wasserscheid J."/>
            <person name="Dewar K."/>
            <person name="Wiley G.B."/>
            <person name="Macmil S.L."/>
            <person name="Roe B.A."/>
            <person name="Zeller R.W."/>
            <person name="Hastings K.E."/>
            <person name="Lemaire P."/>
            <person name="Lindquist E."/>
            <person name="Endo T."/>
            <person name="Hotta K."/>
            <person name="Inaba K."/>
        </authorList>
    </citation>
    <scope>NUCLEOTIDE SEQUENCE [LARGE SCALE GENOMIC DNA]</scope>
    <source>
        <strain evidence="2">wild type</strain>
    </source>
</reference>
<dbReference type="HOGENOM" id="CLU_1232295_0_0_1"/>
<gene>
    <name evidence="2" type="primary">LOC100184265</name>
</gene>
<accession>A0A1W2W4T5</accession>
<proteinExistence type="predicted"/>
<evidence type="ECO:0000313" key="3">
    <source>
        <dbReference type="Proteomes" id="UP000008144"/>
    </source>
</evidence>
<dbReference type="Proteomes" id="UP000008144">
    <property type="component" value="Chromosome 11"/>
</dbReference>
<feature type="chain" id="PRO_5014093528" evidence="1">
    <location>
        <begin position="27"/>
        <end position="268"/>
    </location>
</feature>
<dbReference type="RefSeq" id="XP_002121274.1">
    <property type="nucleotide sequence ID" value="XM_002121238.4"/>
</dbReference>
<sequence length="268" mass="30253">MAWPINLVKNIIVVIVLLCYVSSTLGCHIPGHTNKRAISLAASVEMTDVQKIRNFFIPCVNDVFGDASLDFSGIVKFITDHSLWYDVTQRLECGEKNDTVECWNERLTDVLTRGSKELAVAQECVERYKDFVNNGKYNPTPLVFNKFDRVRSEDLLNCPTRTPRKFDLCVNNQFAKDEVENPIGNFDSLIGFVQRKMKCSDCDCGEVLQADSDFASFFVGEGLQCDSCWSTRLAALVKSQSTLSETTKKCAATTNDEVFLKEETMRVY</sequence>
<dbReference type="AlphaFoldDB" id="H2XXH5"/>
<dbReference type="GeneID" id="100184265"/>
<dbReference type="GeneTree" id="ENSGT00530000066831"/>
<dbReference type="KEGG" id="cin:100184265"/>
<organism evidence="2 3">
    <name type="scientific">Ciona intestinalis</name>
    <name type="common">Transparent sea squirt</name>
    <name type="synonym">Ascidia intestinalis</name>
    <dbReference type="NCBI Taxonomy" id="7719"/>
    <lineage>
        <taxon>Eukaryota</taxon>
        <taxon>Metazoa</taxon>
        <taxon>Chordata</taxon>
        <taxon>Tunicata</taxon>
        <taxon>Ascidiacea</taxon>
        <taxon>Phlebobranchia</taxon>
        <taxon>Cionidae</taxon>
        <taxon>Ciona</taxon>
    </lineage>
</organism>
<reference evidence="3" key="1">
    <citation type="journal article" date="2002" name="Science">
        <title>The draft genome of Ciona intestinalis: insights into chordate and vertebrate origins.</title>
        <authorList>
            <person name="Dehal P."/>
            <person name="Satou Y."/>
            <person name="Campbell R.K."/>
            <person name="Chapman J."/>
            <person name="Degnan B."/>
            <person name="De Tomaso A."/>
            <person name="Davidson B."/>
            <person name="Di Gregorio A."/>
            <person name="Gelpke M."/>
            <person name="Goodstein D.M."/>
            <person name="Harafuji N."/>
            <person name="Hastings K.E."/>
            <person name="Ho I."/>
            <person name="Hotta K."/>
            <person name="Huang W."/>
            <person name="Kawashima T."/>
            <person name="Lemaire P."/>
            <person name="Martinez D."/>
            <person name="Meinertzhagen I.A."/>
            <person name="Necula S."/>
            <person name="Nonaka M."/>
            <person name="Putnam N."/>
            <person name="Rash S."/>
            <person name="Saiga H."/>
            <person name="Satake M."/>
            <person name="Terry A."/>
            <person name="Yamada L."/>
            <person name="Wang H.G."/>
            <person name="Awazu S."/>
            <person name="Azumi K."/>
            <person name="Boore J."/>
            <person name="Branno M."/>
            <person name="Chin-Bow S."/>
            <person name="DeSantis R."/>
            <person name="Doyle S."/>
            <person name="Francino P."/>
            <person name="Keys D.N."/>
            <person name="Haga S."/>
            <person name="Hayashi H."/>
            <person name="Hino K."/>
            <person name="Imai K.S."/>
            <person name="Inaba K."/>
            <person name="Kano S."/>
            <person name="Kobayashi K."/>
            <person name="Kobayashi M."/>
            <person name="Lee B.I."/>
            <person name="Makabe K.W."/>
            <person name="Manohar C."/>
            <person name="Matassi G."/>
            <person name="Medina M."/>
            <person name="Mochizuki Y."/>
            <person name="Mount S."/>
            <person name="Morishita T."/>
            <person name="Miura S."/>
            <person name="Nakayama A."/>
            <person name="Nishizaka S."/>
            <person name="Nomoto H."/>
            <person name="Ohta F."/>
            <person name="Oishi K."/>
            <person name="Rigoutsos I."/>
            <person name="Sano M."/>
            <person name="Sasaki A."/>
            <person name="Sasakura Y."/>
            <person name="Shoguchi E."/>
            <person name="Shin-i T."/>
            <person name="Spagnuolo A."/>
            <person name="Stainier D."/>
            <person name="Suzuki M.M."/>
            <person name="Tassy O."/>
            <person name="Takatori N."/>
            <person name="Tokuoka M."/>
            <person name="Yagi K."/>
            <person name="Yoshizaki F."/>
            <person name="Wada S."/>
            <person name="Zhang C."/>
            <person name="Hyatt P.D."/>
            <person name="Larimer F."/>
            <person name="Detter C."/>
            <person name="Doggett N."/>
            <person name="Glavina T."/>
            <person name="Hawkins T."/>
            <person name="Richardson P."/>
            <person name="Lucas S."/>
            <person name="Kohara Y."/>
            <person name="Levine M."/>
            <person name="Satoh N."/>
            <person name="Rokhsar D.S."/>
        </authorList>
    </citation>
    <scope>NUCLEOTIDE SEQUENCE [LARGE SCALE GENOMIC DNA]</scope>
</reference>
<reference evidence="2" key="3">
    <citation type="submission" date="2025-08" db="UniProtKB">
        <authorList>
            <consortium name="Ensembl"/>
        </authorList>
    </citation>
    <scope>IDENTIFICATION</scope>
</reference>
<keyword evidence="1" id="KW-0732">Signal</keyword>
<accession>H2XXH5</accession>
<name>H2XXH5_CIOIN</name>
<feature type="signal peptide" evidence="1">
    <location>
        <begin position="1"/>
        <end position="26"/>
    </location>
</feature>